<evidence type="ECO:0000313" key="2">
    <source>
        <dbReference type="Proteomes" id="UP000276568"/>
    </source>
</evidence>
<dbReference type="InterPro" id="IPR011013">
    <property type="entry name" value="Gal_mutarotase_sf_dom"/>
</dbReference>
<dbReference type="GO" id="GO:0016853">
    <property type="term" value="F:isomerase activity"/>
    <property type="evidence" value="ECO:0007669"/>
    <property type="project" value="InterPro"/>
</dbReference>
<dbReference type="OrthoDB" id="9795355at2"/>
<protein>
    <submittedName>
        <fullName evidence="1">Aldose 1-epimerase family protein</fullName>
    </submittedName>
</protein>
<reference evidence="1 2" key="1">
    <citation type="submission" date="2018-11" db="EMBL/GenBank/DDBJ databases">
        <title>Clostridium sp. nov., a member of the family Erysipelotrichaceae isolated from pig faeces.</title>
        <authorList>
            <person name="Chang Y.-H."/>
        </authorList>
    </citation>
    <scope>NUCLEOTIDE SEQUENCE [LARGE SCALE GENOMIC DNA]</scope>
    <source>
        <strain evidence="1 2">YH-panp20</strain>
    </source>
</reference>
<dbReference type="SUPFAM" id="SSF74650">
    <property type="entry name" value="Galactose mutarotase-like"/>
    <property type="match status" value="1"/>
</dbReference>
<dbReference type="EMBL" id="RJQC01000001">
    <property type="protein sequence ID" value="RNM31324.1"/>
    <property type="molecule type" value="Genomic_DNA"/>
</dbReference>
<dbReference type="RefSeq" id="WP_128519484.1">
    <property type="nucleotide sequence ID" value="NZ_RJQC01000001.1"/>
</dbReference>
<evidence type="ECO:0000313" key="1">
    <source>
        <dbReference type="EMBL" id="RNM31324.1"/>
    </source>
</evidence>
<dbReference type="PANTHER" id="PTHR11122:SF13">
    <property type="entry name" value="GLUCOSE-6-PHOSPHATE 1-EPIMERASE"/>
    <property type="match status" value="1"/>
</dbReference>
<dbReference type="PANTHER" id="PTHR11122">
    <property type="entry name" value="APOSPORY-ASSOCIATED PROTEIN C-RELATED"/>
    <property type="match status" value="1"/>
</dbReference>
<dbReference type="GO" id="GO:0030246">
    <property type="term" value="F:carbohydrate binding"/>
    <property type="evidence" value="ECO:0007669"/>
    <property type="project" value="InterPro"/>
</dbReference>
<dbReference type="InterPro" id="IPR014718">
    <property type="entry name" value="GH-type_carb-bd"/>
</dbReference>
<name>A0A3N0I2S2_9FIRM</name>
<dbReference type="Gene3D" id="2.70.98.10">
    <property type="match status" value="1"/>
</dbReference>
<organism evidence="1 2">
    <name type="scientific">Absicoccus porci</name>
    <dbReference type="NCBI Taxonomy" id="2486576"/>
    <lineage>
        <taxon>Bacteria</taxon>
        <taxon>Bacillati</taxon>
        <taxon>Bacillota</taxon>
        <taxon>Erysipelotrichia</taxon>
        <taxon>Erysipelotrichales</taxon>
        <taxon>Erysipelotrichaceae</taxon>
        <taxon>Absicoccus</taxon>
    </lineage>
</organism>
<dbReference type="InterPro" id="IPR008183">
    <property type="entry name" value="Aldose_1/G6P_1-epimerase"/>
</dbReference>
<dbReference type="AlphaFoldDB" id="A0A3N0I2S2"/>
<proteinExistence type="predicted"/>
<dbReference type="Proteomes" id="UP000276568">
    <property type="component" value="Unassembled WGS sequence"/>
</dbReference>
<dbReference type="GO" id="GO:0005975">
    <property type="term" value="P:carbohydrate metabolic process"/>
    <property type="evidence" value="ECO:0007669"/>
    <property type="project" value="InterPro"/>
</dbReference>
<comment type="caution">
    <text evidence="1">The sequence shown here is derived from an EMBL/GenBank/DDBJ whole genome shotgun (WGS) entry which is preliminary data.</text>
</comment>
<accession>A0A3N0I2S2</accession>
<keyword evidence="2" id="KW-1185">Reference proteome</keyword>
<gene>
    <name evidence="1" type="ORF">EDX97_01840</name>
</gene>
<sequence length="279" mass="32761">MSYVLENEYLYLECIEAGGEIQHLINKQTQEEIMYQGDQGWGGKNPTLFPMVGNTYTGSYVIDGKTYSMKNHGLIRYATLQGKQEKDRLIFSLDANDSTLKQYPFSFHYEIQYQLIKNQVKIQYRIENTGSKDMPFGFGLHPGFQLHDTFSSYFLSFDGNTNLEQLHMYETPSHWEKVETKGWQLNRQDLEKYKTMIYRGLQSQTLTLMHKDEKVLRLHVSDYPFLAIWSSPTPSDFICIEPWWSHADYDPNTKDFYHREGTKILKPNEAFCPSYTIEV</sequence>
<dbReference type="Pfam" id="PF01263">
    <property type="entry name" value="Aldose_epim"/>
    <property type="match status" value="1"/>
</dbReference>